<keyword evidence="7 10" id="KW-0472">Membrane</keyword>
<comment type="caution">
    <text evidence="12">The sequence shown here is derived from an EMBL/GenBank/DDBJ whole genome shotgun (WGS) entry which is preliminary data.</text>
</comment>
<keyword evidence="3" id="KW-1003">Cell membrane</keyword>
<dbReference type="EMBL" id="JABMOJ010000376">
    <property type="protein sequence ID" value="NQV65696.1"/>
    <property type="molecule type" value="Genomic_DNA"/>
</dbReference>
<comment type="catalytic activity">
    <reaction evidence="9">
        <text>di-trans,octa-cis-undecaprenyl diphosphate + H2O = di-trans,octa-cis-undecaprenyl phosphate + phosphate + H(+)</text>
        <dbReference type="Rhea" id="RHEA:28094"/>
        <dbReference type="ChEBI" id="CHEBI:15377"/>
        <dbReference type="ChEBI" id="CHEBI:15378"/>
        <dbReference type="ChEBI" id="CHEBI:43474"/>
        <dbReference type="ChEBI" id="CHEBI:58405"/>
        <dbReference type="ChEBI" id="CHEBI:60392"/>
        <dbReference type="EC" id="3.6.1.27"/>
    </reaction>
</comment>
<evidence type="ECO:0000256" key="1">
    <source>
        <dbReference type="ARBA" id="ARBA00004651"/>
    </source>
</evidence>
<feature type="domain" description="Phosphatidic acid phosphatase type 2/haloperoxidase" evidence="11">
    <location>
        <begin position="64"/>
        <end position="175"/>
    </location>
</feature>
<evidence type="ECO:0000256" key="3">
    <source>
        <dbReference type="ARBA" id="ARBA00022475"/>
    </source>
</evidence>
<evidence type="ECO:0000313" key="12">
    <source>
        <dbReference type="EMBL" id="NQV65696.1"/>
    </source>
</evidence>
<dbReference type="SUPFAM" id="SSF48317">
    <property type="entry name" value="Acid phosphatase/Vanadium-dependent haloperoxidase"/>
    <property type="match status" value="1"/>
</dbReference>
<dbReference type="GO" id="GO:0005886">
    <property type="term" value="C:plasma membrane"/>
    <property type="evidence" value="ECO:0007669"/>
    <property type="project" value="UniProtKB-SubCell"/>
</dbReference>
<evidence type="ECO:0000256" key="6">
    <source>
        <dbReference type="ARBA" id="ARBA00022989"/>
    </source>
</evidence>
<evidence type="ECO:0000256" key="10">
    <source>
        <dbReference type="SAM" id="Phobius"/>
    </source>
</evidence>
<accession>A0A972VY24</accession>
<sequence>MILKPAFLDRVHHWDESLLLRVSATVLRRSVLVTAAQWQSRTADGWGYLLVPAMLICFDYPAANQFVALLLPALGAERLVYWLTKNSFRRRRPANIVPDYRSHITPADEFSFPSGHTSAAFLFATAVVLVFGSLGLGLYIWAALVALSRVVLGVHFPTDTLMGALIGSSMALLAFEFGLPLWS</sequence>
<feature type="transmembrane region" description="Helical" evidence="10">
    <location>
        <begin position="161"/>
        <end position="182"/>
    </location>
</feature>
<dbReference type="EC" id="3.6.1.27" evidence="2"/>
<dbReference type="GO" id="GO:0050380">
    <property type="term" value="F:undecaprenyl-diphosphatase activity"/>
    <property type="evidence" value="ECO:0007669"/>
    <property type="project" value="UniProtKB-EC"/>
</dbReference>
<dbReference type="PANTHER" id="PTHR14969:SF62">
    <property type="entry name" value="DECAPRENYLPHOSPHORYL-5-PHOSPHORIBOSE PHOSPHATASE RV3807C-RELATED"/>
    <property type="match status" value="1"/>
</dbReference>
<name>A0A972VY24_9GAMM</name>
<dbReference type="InterPro" id="IPR036938">
    <property type="entry name" value="PAP2/HPO_sf"/>
</dbReference>
<evidence type="ECO:0000313" key="13">
    <source>
        <dbReference type="Proteomes" id="UP000754644"/>
    </source>
</evidence>
<dbReference type="Pfam" id="PF01569">
    <property type="entry name" value="PAP2"/>
    <property type="match status" value="1"/>
</dbReference>
<protein>
    <recommendedName>
        <fullName evidence="2">undecaprenyl-diphosphate phosphatase</fullName>
        <ecNumber evidence="2">3.6.1.27</ecNumber>
    </recommendedName>
    <alternativeName>
        <fullName evidence="8">Undecaprenyl pyrophosphate phosphatase</fullName>
    </alternativeName>
</protein>
<dbReference type="SMART" id="SM00014">
    <property type="entry name" value="acidPPc"/>
    <property type="match status" value="1"/>
</dbReference>
<keyword evidence="6 10" id="KW-1133">Transmembrane helix</keyword>
<gene>
    <name evidence="12" type="ORF">HQ497_10065</name>
</gene>
<evidence type="ECO:0000256" key="2">
    <source>
        <dbReference type="ARBA" id="ARBA00012374"/>
    </source>
</evidence>
<organism evidence="12 13">
    <name type="scientific">SAR86 cluster bacterium</name>
    <dbReference type="NCBI Taxonomy" id="2030880"/>
    <lineage>
        <taxon>Bacteria</taxon>
        <taxon>Pseudomonadati</taxon>
        <taxon>Pseudomonadota</taxon>
        <taxon>Gammaproteobacteria</taxon>
        <taxon>SAR86 cluster</taxon>
    </lineage>
</organism>
<evidence type="ECO:0000256" key="8">
    <source>
        <dbReference type="ARBA" id="ARBA00032707"/>
    </source>
</evidence>
<dbReference type="InterPro" id="IPR000326">
    <property type="entry name" value="PAP2/HPO"/>
</dbReference>
<comment type="subcellular location">
    <subcellularLocation>
        <location evidence="1">Cell membrane</location>
        <topology evidence="1">Multi-pass membrane protein</topology>
    </subcellularLocation>
</comment>
<reference evidence="12" key="1">
    <citation type="submission" date="2020-05" db="EMBL/GenBank/DDBJ databases">
        <title>Sulfur intermediates as new biogeochemical hubs in an aquatic model microbial ecosystem.</title>
        <authorList>
            <person name="Vigneron A."/>
        </authorList>
    </citation>
    <scope>NUCLEOTIDE SEQUENCE</scope>
    <source>
        <strain evidence="12">Bin.250</strain>
    </source>
</reference>
<dbReference type="Gene3D" id="1.20.144.10">
    <property type="entry name" value="Phosphatidic acid phosphatase type 2/haloperoxidase"/>
    <property type="match status" value="1"/>
</dbReference>
<evidence type="ECO:0000259" key="11">
    <source>
        <dbReference type="SMART" id="SM00014"/>
    </source>
</evidence>
<dbReference type="Proteomes" id="UP000754644">
    <property type="component" value="Unassembled WGS sequence"/>
</dbReference>
<evidence type="ECO:0000256" key="4">
    <source>
        <dbReference type="ARBA" id="ARBA00022692"/>
    </source>
</evidence>
<keyword evidence="5" id="KW-0378">Hydrolase</keyword>
<evidence type="ECO:0000256" key="5">
    <source>
        <dbReference type="ARBA" id="ARBA00022801"/>
    </source>
</evidence>
<feature type="transmembrane region" description="Helical" evidence="10">
    <location>
        <begin position="62"/>
        <end position="83"/>
    </location>
</feature>
<proteinExistence type="predicted"/>
<feature type="transmembrane region" description="Helical" evidence="10">
    <location>
        <begin position="119"/>
        <end position="141"/>
    </location>
</feature>
<evidence type="ECO:0000256" key="9">
    <source>
        <dbReference type="ARBA" id="ARBA00047594"/>
    </source>
</evidence>
<evidence type="ECO:0000256" key="7">
    <source>
        <dbReference type="ARBA" id="ARBA00023136"/>
    </source>
</evidence>
<dbReference type="PANTHER" id="PTHR14969">
    <property type="entry name" value="SPHINGOSINE-1-PHOSPHATE PHOSPHOHYDROLASE"/>
    <property type="match status" value="1"/>
</dbReference>
<dbReference type="CDD" id="cd01610">
    <property type="entry name" value="PAP2_like"/>
    <property type="match status" value="1"/>
</dbReference>
<keyword evidence="4 10" id="KW-0812">Transmembrane</keyword>
<dbReference type="AlphaFoldDB" id="A0A972VY24"/>